<name>A0A6S6QWQ7_9HYPH</name>
<dbReference type="Proteomes" id="UP000515317">
    <property type="component" value="Chromosome"/>
</dbReference>
<feature type="domain" description="DUF374" evidence="2">
    <location>
        <begin position="66"/>
        <end position="140"/>
    </location>
</feature>
<evidence type="ECO:0000313" key="3">
    <source>
        <dbReference type="EMBL" id="BCJ91672.1"/>
    </source>
</evidence>
<keyword evidence="1" id="KW-0812">Transmembrane</keyword>
<evidence type="ECO:0000259" key="2">
    <source>
        <dbReference type="Pfam" id="PF04028"/>
    </source>
</evidence>
<sequence>MNYKKIVRSPFVLNLAGSLIAFYIRIIGKTTRFVQEPADLRGALAGDLPLIMALWHGQHVITPLAWPKDWPGSALVARHADGEINAIALEKLGFNLVRGSGAHHSSDRAVTKRGGVLALRGLVRALNGGSSVTLTADVPKIGGVVGTGIVLLAKLSGRPIYPLAVVTKNCIALNTWDQAHLALPFSRGAMVVGEKITVAEDASDEDLEIARLKVERGLDLAHARAYELVGGKPWRVRNG</sequence>
<dbReference type="KEGG" id="tso:IZ6_24070"/>
<keyword evidence="4" id="KW-1185">Reference proteome</keyword>
<dbReference type="Pfam" id="PF04028">
    <property type="entry name" value="DUF374"/>
    <property type="match status" value="1"/>
</dbReference>
<proteinExistence type="predicted"/>
<feature type="transmembrane region" description="Helical" evidence="1">
    <location>
        <begin position="6"/>
        <end position="24"/>
    </location>
</feature>
<evidence type="ECO:0000313" key="4">
    <source>
        <dbReference type="Proteomes" id="UP000515317"/>
    </source>
</evidence>
<accession>A0A6S6QWQ7</accession>
<keyword evidence="1" id="KW-1133">Transmembrane helix</keyword>
<dbReference type="RefSeq" id="WP_222875299.1">
    <property type="nucleotide sequence ID" value="NZ_AP023361.1"/>
</dbReference>
<dbReference type="AlphaFoldDB" id="A0A6S6QWQ7"/>
<reference evidence="3 4" key="1">
    <citation type="submission" date="2020-08" db="EMBL/GenBank/DDBJ databases">
        <title>Genome sequence of Rhizobiales bacterium strain IZ6.</title>
        <authorList>
            <person name="Nakai R."/>
            <person name="Naganuma T."/>
        </authorList>
    </citation>
    <scope>NUCLEOTIDE SEQUENCE [LARGE SCALE GENOMIC DNA]</scope>
    <source>
        <strain evidence="3 4">IZ6</strain>
    </source>
</reference>
<organism evidence="3 4">
    <name type="scientific">Terrihabitans soli</name>
    <dbReference type="NCBI Taxonomy" id="708113"/>
    <lineage>
        <taxon>Bacteria</taxon>
        <taxon>Pseudomonadati</taxon>
        <taxon>Pseudomonadota</taxon>
        <taxon>Alphaproteobacteria</taxon>
        <taxon>Hyphomicrobiales</taxon>
        <taxon>Terrihabitans</taxon>
    </lineage>
</organism>
<dbReference type="InterPro" id="IPR007172">
    <property type="entry name" value="DUF374"/>
</dbReference>
<dbReference type="EMBL" id="AP023361">
    <property type="protein sequence ID" value="BCJ91672.1"/>
    <property type="molecule type" value="Genomic_DNA"/>
</dbReference>
<evidence type="ECO:0000256" key="1">
    <source>
        <dbReference type="SAM" id="Phobius"/>
    </source>
</evidence>
<gene>
    <name evidence="3" type="ORF">IZ6_24070</name>
</gene>
<protein>
    <recommendedName>
        <fullName evidence="2">DUF374 domain-containing protein</fullName>
    </recommendedName>
</protein>
<dbReference type="CDD" id="cd07983">
    <property type="entry name" value="LPLAT_DUF374-like"/>
    <property type="match status" value="1"/>
</dbReference>
<keyword evidence="1" id="KW-0472">Membrane</keyword>